<accession>A0ABQ5MJQ5</accession>
<dbReference type="InterPro" id="IPR006860">
    <property type="entry name" value="FecR"/>
</dbReference>
<dbReference type="Proteomes" id="UP001143543">
    <property type="component" value="Unassembled WGS sequence"/>
</dbReference>
<organism evidence="4 5">
    <name type="scientific">Neptunitalea lumnitzerae</name>
    <dbReference type="NCBI Taxonomy" id="2965509"/>
    <lineage>
        <taxon>Bacteria</taxon>
        <taxon>Pseudomonadati</taxon>
        <taxon>Bacteroidota</taxon>
        <taxon>Flavobacteriia</taxon>
        <taxon>Flavobacteriales</taxon>
        <taxon>Flavobacteriaceae</taxon>
        <taxon>Neptunitalea</taxon>
    </lineage>
</organism>
<dbReference type="Gene3D" id="3.55.50.30">
    <property type="match status" value="1"/>
</dbReference>
<dbReference type="Pfam" id="PF16344">
    <property type="entry name" value="FecR_C"/>
    <property type="match status" value="1"/>
</dbReference>
<keyword evidence="1" id="KW-1133">Transmembrane helix</keyword>
<protein>
    <submittedName>
        <fullName evidence="4">Iron dicitrate transporter FecR</fullName>
    </submittedName>
</protein>
<feature type="domain" description="FecR protein" evidence="2">
    <location>
        <begin position="103"/>
        <end position="194"/>
    </location>
</feature>
<dbReference type="Gene3D" id="2.60.120.1440">
    <property type="match status" value="1"/>
</dbReference>
<dbReference type="RefSeq" id="WP_281764812.1">
    <property type="nucleotide sequence ID" value="NZ_BRVO01000002.1"/>
</dbReference>
<dbReference type="PANTHER" id="PTHR30273">
    <property type="entry name" value="PERIPLASMIC SIGNAL SENSOR AND SIGMA FACTOR ACTIVATOR FECR-RELATED"/>
    <property type="match status" value="1"/>
</dbReference>
<sequence length="306" mass="34936">MKKRKHILKVLTDRFLKGELSQQEDELLEAFIKKEYQQSTVQSTSHLDKIQISNHIWSGIQANIQKTPKVIYMPYIKYVAAACIVIAIAIPFLLNRTQYEYLVTQNSIDSIQLPDGSKIYLGANSSLKYPINFKGDTRKLTLECGNAFFKVFPDKTKPFIVISNDIETKVLGTSFNINTSKSRTEVVVATGKVNVSSPSNSIDLIPLEKTVYKNHQLVKEKVFTNEFSSWFKGHHNFKDTQLNKVTELLAYKYNIDFSYDGNIEETQKITIDISPNESLSQILENLSFITHLNFTLHDKKVIVTNS</sequence>
<dbReference type="PANTHER" id="PTHR30273:SF2">
    <property type="entry name" value="PROTEIN FECR"/>
    <property type="match status" value="1"/>
</dbReference>
<dbReference type="InterPro" id="IPR032508">
    <property type="entry name" value="FecR_C"/>
</dbReference>
<dbReference type="Pfam" id="PF04773">
    <property type="entry name" value="FecR"/>
    <property type="match status" value="1"/>
</dbReference>
<feature type="domain" description="Protein FecR C-terminal" evidence="3">
    <location>
        <begin position="236"/>
        <end position="303"/>
    </location>
</feature>
<keyword evidence="5" id="KW-1185">Reference proteome</keyword>
<evidence type="ECO:0000313" key="5">
    <source>
        <dbReference type="Proteomes" id="UP001143543"/>
    </source>
</evidence>
<evidence type="ECO:0000256" key="1">
    <source>
        <dbReference type="SAM" id="Phobius"/>
    </source>
</evidence>
<comment type="caution">
    <text evidence="4">The sequence shown here is derived from an EMBL/GenBank/DDBJ whole genome shotgun (WGS) entry which is preliminary data.</text>
</comment>
<name>A0ABQ5MJQ5_9FLAO</name>
<dbReference type="EMBL" id="BRVO01000002">
    <property type="protein sequence ID" value="GLB49167.1"/>
    <property type="molecule type" value="Genomic_DNA"/>
</dbReference>
<evidence type="ECO:0000259" key="3">
    <source>
        <dbReference type="Pfam" id="PF16344"/>
    </source>
</evidence>
<reference evidence="4" key="1">
    <citation type="submission" date="2022-07" db="EMBL/GenBank/DDBJ databases">
        <title>Taxonomy of Novel Oxalotrophic and Methylotrophic Bacteria.</title>
        <authorList>
            <person name="Sahin N."/>
            <person name="Tani A."/>
        </authorList>
    </citation>
    <scope>NUCLEOTIDE SEQUENCE</scope>
    <source>
        <strain evidence="4">Y10</strain>
    </source>
</reference>
<keyword evidence="1" id="KW-0812">Transmembrane</keyword>
<feature type="transmembrane region" description="Helical" evidence="1">
    <location>
        <begin position="75"/>
        <end position="94"/>
    </location>
</feature>
<evidence type="ECO:0000259" key="2">
    <source>
        <dbReference type="Pfam" id="PF04773"/>
    </source>
</evidence>
<gene>
    <name evidence="4" type="ORF">Y10_15350</name>
</gene>
<evidence type="ECO:0000313" key="4">
    <source>
        <dbReference type="EMBL" id="GLB49167.1"/>
    </source>
</evidence>
<keyword evidence="1" id="KW-0472">Membrane</keyword>
<dbReference type="InterPro" id="IPR012373">
    <property type="entry name" value="Ferrdict_sens_TM"/>
</dbReference>
<proteinExistence type="predicted"/>